<dbReference type="Proteomes" id="UP000616608">
    <property type="component" value="Unassembled WGS sequence"/>
</dbReference>
<evidence type="ECO:0000256" key="3">
    <source>
        <dbReference type="ARBA" id="ARBA00023136"/>
    </source>
</evidence>
<dbReference type="InterPro" id="IPR004872">
    <property type="entry name" value="Lipoprotein_NlpA"/>
</dbReference>
<name>A0A917LIL3_9BACI</name>
<sequence length="279" mass="30845">MKKIVGLLIATIVLLIAGCSNTDANEQTTIKVGIRSSEMKTWEFVKEQAEKEGLTLELVTFSSAYDPNDALREGEIDLNAFQHIAYLETYNNKTNSKLIPLGTTIIAPLGIYSNNIKALPQIEEGAQVAIPNDPSNWGRALVLLQEAGLLTVVDDFDGLGGEDKIKSNPKNLKIIPMDSFTTPRAMEDTDIAIINNGIATDAGLSLKDAIFHESETAKPYINIIATDDKNKDNTNFKKVVDVYQSDTVKQFIEKKYNGNYIPVSLSRDELAQWKQTFTN</sequence>
<evidence type="ECO:0000256" key="5">
    <source>
        <dbReference type="ARBA" id="ARBA00023288"/>
    </source>
</evidence>
<organism evidence="9 10">
    <name type="scientific">Lysinibacillus alkalisoli</name>
    <dbReference type="NCBI Taxonomy" id="1911548"/>
    <lineage>
        <taxon>Bacteria</taxon>
        <taxon>Bacillati</taxon>
        <taxon>Bacillota</taxon>
        <taxon>Bacilli</taxon>
        <taxon>Bacillales</taxon>
        <taxon>Bacillaceae</taxon>
        <taxon>Lysinibacillus</taxon>
    </lineage>
</organism>
<feature type="lipid moiety-binding region" description="S-diacylglycerol cysteine" evidence="7">
    <location>
        <position position="19"/>
    </location>
</feature>
<dbReference type="AlphaFoldDB" id="A0A917LIL3"/>
<dbReference type="EMBL" id="BMJT01000007">
    <property type="protein sequence ID" value="GGG26869.1"/>
    <property type="molecule type" value="Genomic_DNA"/>
</dbReference>
<accession>A0A917LIL3</accession>
<evidence type="ECO:0000256" key="1">
    <source>
        <dbReference type="ARBA" id="ARBA00004635"/>
    </source>
</evidence>
<feature type="signal peptide" evidence="8">
    <location>
        <begin position="1"/>
        <end position="24"/>
    </location>
</feature>
<feature type="chain" id="PRO_5036834286" description="Lipoprotein" evidence="8">
    <location>
        <begin position="25"/>
        <end position="279"/>
    </location>
</feature>
<keyword evidence="5 6" id="KW-0449">Lipoprotein</keyword>
<evidence type="ECO:0000313" key="9">
    <source>
        <dbReference type="EMBL" id="GGG26869.1"/>
    </source>
</evidence>
<comment type="subcellular location">
    <subcellularLocation>
        <location evidence="1">Membrane</location>
        <topology evidence="1">Lipid-anchor</topology>
    </subcellularLocation>
</comment>
<dbReference type="RefSeq" id="WP_188615090.1">
    <property type="nucleotide sequence ID" value="NZ_BMJT01000007.1"/>
</dbReference>
<comment type="caution">
    <text evidence="9">The sequence shown here is derived from an EMBL/GenBank/DDBJ whole genome shotgun (WGS) entry which is preliminary data.</text>
</comment>
<keyword evidence="10" id="KW-1185">Reference proteome</keyword>
<comment type="similarity">
    <text evidence="6">Belongs to the nlpA lipoprotein family.</text>
</comment>
<dbReference type="PANTHER" id="PTHR30429:SF3">
    <property type="entry name" value="LIPOPROTEIN"/>
    <property type="match status" value="1"/>
</dbReference>
<reference evidence="9" key="2">
    <citation type="submission" date="2020-09" db="EMBL/GenBank/DDBJ databases">
        <authorList>
            <person name="Sun Q."/>
            <person name="Zhou Y."/>
        </authorList>
    </citation>
    <scope>NUCLEOTIDE SEQUENCE</scope>
    <source>
        <strain evidence="9">CGMCC 1.15760</strain>
    </source>
</reference>
<evidence type="ECO:0000256" key="6">
    <source>
        <dbReference type="PIRNR" id="PIRNR002854"/>
    </source>
</evidence>
<dbReference type="GO" id="GO:0016020">
    <property type="term" value="C:membrane"/>
    <property type="evidence" value="ECO:0007669"/>
    <property type="project" value="UniProtKB-SubCell"/>
</dbReference>
<dbReference type="PANTHER" id="PTHR30429">
    <property type="entry name" value="D-METHIONINE-BINDING LIPOPROTEIN METQ"/>
    <property type="match status" value="1"/>
</dbReference>
<proteinExistence type="inferred from homology"/>
<dbReference type="Pfam" id="PF03180">
    <property type="entry name" value="Lipoprotein_9"/>
    <property type="match status" value="1"/>
</dbReference>
<evidence type="ECO:0000256" key="8">
    <source>
        <dbReference type="SAM" id="SignalP"/>
    </source>
</evidence>
<dbReference type="SUPFAM" id="SSF53850">
    <property type="entry name" value="Periplasmic binding protein-like II"/>
    <property type="match status" value="1"/>
</dbReference>
<evidence type="ECO:0000256" key="7">
    <source>
        <dbReference type="PIRSR" id="PIRSR002854-1"/>
    </source>
</evidence>
<keyword evidence="4" id="KW-0564">Palmitate</keyword>
<gene>
    <name evidence="9" type="ORF">GCM10007425_21820</name>
</gene>
<evidence type="ECO:0000313" key="10">
    <source>
        <dbReference type="Proteomes" id="UP000616608"/>
    </source>
</evidence>
<dbReference type="Gene3D" id="3.40.190.10">
    <property type="entry name" value="Periplasmic binding protein-like II"/>
    <property type="match status" value="2"/>
</dbReference>
<evidence type="ECO:0000256" key="2">
    <source>
        <dbReference type="ARBA" id="ARBA00022729"/>
    </source>
</evidence>
<keyword evidence="2 8" id="KW-0732">Signal</keyword>
<keyword evidence="3" id="KW-0472">Membrane</keyword>
<dbReference type="PIRSF" id="PIRSF002854">
    <property type="entry name" value="MetQ"/>
    <property type="match status" value="1"/>
</dbReference>
<dbReference type="PROSITE" id="PS51257">
    <property type="entry name" value="PROKAR_LIPOPROTEIN"/>
    <property type="match status" value="1"/>
</dbReference>
<reference evidence="9" key="1">
    <citation type="journal article" date="2014" name="Int. J. Syst. Evol. Microbiol.">
        <title>Complete genome sequence of Corynebacterium casei LMG S-19264T (=DSM 44701T), isolated from a smear-ripened cheese.</title>
        <authorList>
            <consortium name="US DOE Joint Genome Institute (JGI-PGF)"/>
            <person name="Walter F."/>
            <person name="Albersmeier A."/>
            <person name="Kalinowski J."/>
            <person name="Ruckert C."/>
        </authorList>
    </citation>
    <scope>NUCLEOTIDE SEQUENCE</scope>
    <source>
        <strain evidence="9">CGMCC 1.15760</strain>
    </source>
</reference>
<protein>
    <recommendedName>
        <fullName evidence="6">Lipoprotein</fullName>
    </recommendedName>
</protein>
<evidence type="ECO:0000256" key="4">
    <source>
        <dbReference type="ARBA" id="ARBA00023139"/>
    </source>
</evidence>